<gene>
    <name evidence="1" type="ORF">SAMN02746062_01101</name>
</gene>
<accession>A0A286EAV4</accession>
<keyword evidence="2" id="KW-1185">Reference proteome</keyword>
<organism evidence="1 2">
    <name type="scientific">Alysiella filiformis DSM 16848</name>
    <dbReference type="NCBI Taxonomy" id="1120981"/>
    <lineage>
        <taxon>Bacteria</taxon>
        <taxon>Pseudomonadati</taxon>
        <taxon>Pseudomonadota</taxon>
        <taxon>Betaproteobacteria</taxon>
        <taxon>Neisseriales</taxon>
        <taxon>Neisseriaceae</taxon>
        <taxon>Alysiella</taxon>
    </lineage>
</organism>
<reference evidence="1 2" key="1">
    <citation type="submission" date="2017-09" db="EMBL/GenBank/DDBJ databases">
        <authorList>
            <person name="Ehlers B."/>
            <person name="Leendertz F.H."/>
        </authorList>
    </citation>
    <scope>NUCLEOTIDE SEQUENCE [LARGE SCALE GENOMIC DNA]</scope>
    <source>
        <strain evidence="1 2">DSM 16848</strain>
    </source>
</reference>
<dbReference type="AlphaFoldDB" id="A0A286EAV4"/>
<dbReference type="EMBL" id="OCNF01000007">
    <property type="protein sequence ID" value="SOD68042.1"/>
    <property type="molecule type" value="Genomic_DNA"/>
</dbReference>
<dbReference type="RefSeq" id="WP_097114157.1">
    <property type="nucleotide sequence ID" value="NZ_CP083931.1"/>
</dbReference>
<name>A0A286EAV4_9NEIS</name>
<dbReference type="Proteomes" id="UP000219669">
    <property type="component" value="Unassembled WGS sequence"/>
</dbReference>
<evidence type="ECO:0000313" key="1">
    <source>
        <dbReference type="EMBL" id="SOD68042.1"/>
    </source>
</evidence>
<evidence type="ECO:0000313" key="2">
    <source>
        <dbReference type="Proteomes" id="UP000219669"/>
    </source>
</evidence>
<protein>
    <submittedName>
        <fullName evidence="1">Uncharacterized protein</fullName>
    </submittedName>
</protein>
<proteinExistence type="predicted"/>
<dbReference type="OrthoDB" id="8611965at2"/>
<sequence>MSHPYFREDTLLGNLSEVAQRHKIPYEISNSTEGYEYLSDLAQLYEFGTGLLPEVTYSYRQQCESARYGFEYAGHLVSLIMEISNRKHAICLFNHLNSFTGSHVFILPQASDLLKLFQKAQPCDYFMSDMSGSFMLAANWHSFTYAT</sequence>